<dbReference type="Pfam" id="PF07238">
    <property type="entry name" value="PilZ"/>
    <property type="match status" value="1"/>
</dbReference>
<organism evidence="3 4">
    <name type="scientific">Corallococcus exercitus</name>
    <dbReference type="NCBI Taxonomy" id="2316736"/>
    <lineage>
        <taxon>Bacteria</taxon>
        <taxon>Pseudomonadati</taxon>
        <taxon>Myxococcota</taxon>
        <taxon>Myxococcia</taxon>
        <taxon>Myxococcales</taxon>
        <taxon>Cystobacterineae</taxon>
        <taxon>Myxococcaceae</taxon>
        <taxon>Corallococcus</taxon>
    </lineage>
</organism>
<dbReference type="Gene3D" id="2.40.10.220">
    <property type="entry name" value="predicted glycosyltransferase like domains"/>
    <property type="match status" value="1"/>
</dbReference>
<keyword evidence="4" id="KW-1185">Reference proteome</keyword>
<dbReference type="EMBL" id="JABFJV010000245">
    <property type="protein sequence ID" value="NOK37678.1"/>
    <property type="molecule type" value="Genomic_DNA"/>
</dbReference>
<dbReference type="GO" id="GO:0035438">
    <property type="term" value="F:cyclic-di-GMP binding"/>
    <property type="evidence" value="ECO:0007669"/>
    <property type="project" value="InterPro"/>
</dbReference>
<evidence type="ECO:0000256" key="1">
    <source>
        <dbReference type="SAM" id="MobiDB-lite"/>
    </source>
</evidence>
<feature type="domain" description="PilZ" evidence="2">
    <location>
        <begin position="184"/>
        <end position="281"/>
    </location>
</feature>
<feature type="region of interest" description="Disordered" evidence="1">
    <location>
        <begin position="125"/>
        <end position="185"/>
    </location>
</feature>
<feature type="compositionally biased region" description="Pro residues" evidence="1">
    <location>
        <begin position="128"/>
        <end position="148"/>
    </location>
</feature>
<proteinExistence type="predicted"/>
<feature type="compositionally biased region" description="Low complexity" evidence="1">
    <location>
        <begin position="165"/>
        <end position="181"/>
    </location>
</feature>
<dbReference type="InterPro" id="IPR009875">
    <property type="entry name" value="PilZ_domain"/>
</dbReference>
<sequence>MPVFGLAAVWGEAASPEKAAAVVEGLGALMPSAQSMQLVVAFRDEAGALEVKVDVPGYPRAAVERLGEEVRKSGGTFVELWRLPKAERDALRSRTLAGGTPFSGTERTQAAQELRQHLEALSARGPLPAAPAPALPSTPPAEAPPAPPATHTGSGGESYRATETEASADPSSSGSPSGSGDEPQRRARRFAVKLEMEFRTELDFVREHALNISNGGLFVRTAHRPPQDSVVTVDVKLPNGQRLQGEALVVHVVDAPYTGGVGLAFLSDDATFAATLDGYLASLVGEKA</sequence>
<dbReference type="AlphaFoldDB" id="A0A7Y4KPX5"/>
<reference evidence="3 4" key="1">
    <citation type="submission" date="2020-05" db="EMBL/GenBank/DDBJ databases">
        <authorList>
            <person name="Whitworth D."/>
        </authorList>
    </citation>
    <scope>NUCLEOTIDE SEQUENCE [LARGE SCALE GENOMIC DNA]</scope>
    <source>
        <strain evidence="3 4">AB043B</strain>
    </source>
</reference>
<protein>
    <submittedName>
        <fullName evidence="3">TIGR02266 family protein</fullName>
    </submittedName>
</protein>
<name>A0A7Y4KPX5_9BACT</name>
<dbReference type="Proteomes" id="UP000563426">
    <property type="component" value="Unassembled WGS sequence"/>
</dbReference>
<evidence type="ECO:0000313" key="3">
    <source>
        <dbReference type="EMBL" id="NOK37678.1"/>
    </source>
</evidence>
<evidence type="ECO:0000259" key="2">
    <source>
        <dbReference type="Pfam" id="PF07238"/>
    </source>
</evidence>
<dbReference type="SUPFAM" id="SSF141371">
    <property type="entry name" value="PilZ domain-like"/>
    <property type="match status" value="1"/>
</dbReference>
<accession>A0A7Y4KPX5</accession>
<gene>
    <name evidence="3" type="ORF">HMI49_31210</name>
</gene>
<dbReference type="NCBIfam" id="TIGR02266">
    <property type="entry name" value="gmx_TIGR02266"/>
    <property type="match status" value="1"/>
</dbReference>
<comment type="caution">
    <text evidence="3">The sequence shown here is derived from an EMBL/GenBank/DDBJ whole genome shotgun (WGS) entry which is preliminary data.</text>
</comment>
<evidence type="ECO:0000313" key="4">
    <source>
        <dbReference type="Proteomes" id="UP000563426"/>
    </source>
</evidence>
<dbReference type="InterPro" id="IPR011752">
    <property type="entry name" value="PilV_Myxo-type"/>
</dbReference>